<accession>A0A1G2SH74</accession>
<dbReference type="PANTHER" id="PTHR40114:SF1">
    <property type="entry name" value="SLR0698 PROTEIN"/>
    <property type="match status" value="1"/>
</dbReference>
<gene>
    <name evidence="2" type="ORF">A2937_02090</name>
</gene>
<dbReference type="SUPFAM" id="SSF55154">
    <property type="entry name" value="CYTH-like phosphatases"/>
    <property type="match status" value="1"/>
</dbReference>
<evidence type="ECO:0000313" key="2">
    <source>
        <dbReference type="EMBL" id="OHA84304.1"/>
    </source>
</evidence>
<dbReference type="STRING" id="1802727.A2937_02090"/>
<organism evidence="2 3">
    <name type="scientific">Candidatus Yonathbacteria bacterium RIFCSPLOWO2_01_FULL_47_33b</name>
    <dbReference type="NCBI Taxonomy" id="1802727"/>
    <lineage>
        <taxon>Bacteria</taxon>
        <taxon>Candidatus Yonathiibacteriota</taxon>
    </lineage>
</organism>
<evidence type="ECO:0000256" key="1">
    <source>
        <dbReference type="PIRSR" id="PIRSR016487-1"/>
    </source>
</evidence>
<comment type="caution">
    <text evidence="2">The sequence shown here is derived from an EMBL/GenBank/DDBJ whole genome shotgun (WGS) entry which is preliminary data.</text>
</comment>
<name>A0A1G2SH74_9BACT</name>
<dbReference type="Gene3D" id="2.40.320.10">
    <property type="entry name" value="Hypothetical Protein Pfu-838710-001"/>
    <property type="match status" value="1"/>
</dbReference>
<feature type="active site" description="Proton acceptor" evidence="1">
    <location>
        <position position="42"/>
    </location>
</feature>
<dbReference type="InterPro" id="IPR033469">
    <property type="entry name" value="CYTH-like_dom_sf"/>
</dbReference>
<reference evidence="2 3" key="1">
    <citation type="journal article" date="2016" name="Nat. Commun.">
        <title>Thousands of microbial genomes shed light on interconnected biogeochemical processes in an aquifer system.</title>
        <authorList>
            <person name="Anantharaman K."/>
            <person name="Brown C.T."/>
            <person name="Hug L.A."/>
            <person name="Sharon I."/>
            <person name="Castelle C.J."/>
            <person name="Probst A.J."/>
            <person name="Thomas B.C."/>
            <person name="Singh A."/>
            <person name="Wilkins M.J."/>
            <person name="Karaoz U."/>
            <person name="Brodie E.L."/>
            <person name="Williams K.H."/>
            <person name="Hubbard S.S."/>
            <person name="Banfield J.F."/>
        </authorList>
    </citation>
    <scope>NUCLEOTIDE SEQUENCE [LARGE SCALE GENOMIC DNA]</scope>
</reference>
<dbReference type="PIRSF" id="PIRSF016487">
    <property type="entry name" value="CYTH_UCP016487"/>
    <property type="match status" value="1"/>
</dbReference>
<evidence type="ECO:0008006" key="4">
    <source>
        <dbReference type="Google" id="ProtNLM"/>
    </source>
</evidence>
<dbReference type="Proteomes" id="UP000177987">
    <property type="component" value="Unassembled WGS sequence"/>
</dbReference>
<dbReference type="InterPro" id="IPR012042">
    <property type="entry name" value="NeuTTM/CthTTM-like"/>
</dbReference>
<evidence type="ECO:0000313" key="3">
    <source>
        <dbReference type="Proteomes" id="UP000177987"/>
    </source>
</evidence>
<dbReference type="EMBL" id="MHUW01000002">
    <property type="protein sequence ID" value="OHA84304.1"/>
    <property type="molecule type" value="Genomic_DNA"/>
</dbReference>
<proteinExistence type="predicted"/>
<dbReference type="PANTHER" id="PTHR40114">
    <property type="entry name" value="SLR0698 PROTEIN"/>
    <property type="match status" value="1"/>
</dbReference>
<sequence length="167" mass="19279">MKKNIALNSAIPFEHERRFLPDMSALPFDFKDYPKKSILQGYLEDDLRTRIRDEYNDKGHIYTQTRKAGKGVSRLEDEHEITQDEFDLLRKKASCSLVKSRYFITWDGVDVQLNIFHAGLDEYVQIEVEFESHEDAIAFIPPAWLGKEVTDDGAHGNYSLAKNGLPK</sequence>
<protein>
    <recommendedName>
        <fullName evidence="4">CYTH domain-containing protein</fullName>
    </recommendedName>
</protein>
<dbReference type="AlphaFoldDB" id="A0A1G2SH74"/>